<gene>
    <name evidence="2" type="ORF">NPIL_102161</name>
</gene>
<dbReference type="EMBL" id="BMAW01076161">
    <property type="protein sequence ID" value="GFU00212.1"/>
    <property type="molecule type" value="Genomic_DNA"/>
</dbReference>
<proteinExistence type="predicted"/>
<evidence type="ECO:0000256" key="1">
    <source>
        <dbReference type="SAM" id="Phobius"/>
    </source>
</evidence>
<evidence type="ECO:0000313" key="3">
    <source>
        <dbReference type="Proteomes" id="UP000887013"/>
    </source>
</evidence>
<reference evidence="2" key="1">
    <citation type="submission" date="2020-08" db="EMBL/GenBank/DDBJ databases">
        <title>Multicomponent nature underlies the extraordinary mechanical properties of spider dragline silk.</title>
        <authorList>
            <person name="Kono N."/>
            <person name="Nakamura H."/>
            <person name="Mori M."/>
            <person name="Yoshida Y."/>
            <person name="Ohtoshi R."/>
            <person name="Malay A.D."/>
            <person name="Moran D.A.P."/>
            <person name="Tomita M."/>
            <person name="Numata K."/>
            <person name="Arakawa K."/>
        </authorList>
    </citation>
    <scope>NUCLEOTIDE SEQUENCE</scope>
</reference>
<feature type="transmembrane region" description="Helical" evidence="1">
    <location>
        <begin position="42"/>
        <end position="62"/>
    </location>
</feature>
<name>A0A8X6Q197_NEPPI</name>
<keyword evidence="3" id="KW-1185">Reference proteome</keyword>
<dbReference type="AlphaFoldDB" id="A0A8X6Q197"/>
<keyword evidence="1" id="KW-1133">Transmembrane helix</keyword>
<keyword evidence="1" id="KW-0472">Membrane</keyword>
<dbReference type="Proteomes" id="UP000887013">
    <property type="component" value="Unassembled WGS sequence"/>
</dbReference>
<organism evidence="2 3">
    <name type="scientific">Nephila pilipes</name>
    <name type="common">Giant wood spider</name>
    <name type="synonym">Nephila maculata</name>
    <dbReference type="NCBI Taxonomy" id="299642"/>
    <lineage>
        <taxon>Eukaryota</taxon>
        <taxon>Metazoa</taxon>
        <taxon>Ecdysozoa</taxon>
        <taxon>Arthropoda</taxon>
        <taxon>Chelicerata</taxon>
        <taxon>Arachnida</taxon>
        <taxon>Araneae</taxon>
        <taxon>Araneomorphae</taxon>
        <taxon>Entelegynae</taxon>
        <taxon>Araneoidea</taxon>
        <taxon>Nephilidae</taxon>
        <taxon>Nephila</taxon>
    </lineage>
</organism>
<keyword evidence="1" id="KW-0812">Transmembrane</keyword>
<accession>A0A8X6Q197</accession>
<protein>
    <submittedName>
        <fullName evidence="2">Uncharacterized protein</fullName>
    </submittedName>
</protein>
<comment type="caution">
    <text evidence="2">The sequence shown here is derived from an EMBL/GenBank/DDBJ whole genome shotgun (WGS) entry which is preliminary data.</text>
</comment>
<evidence type="ECO:0000313" key="2">
    <source>
        <dbReference type="EMBL" id="GFU00212.1"/>
    </source>
</evidence>
<sequence>MLSYPLSSFNALQPTTIAEHQSKPQPVINDQMLWSSNDWVLMFQYLVFLIISPFKPSSSFFLSDALDFCKGRHFNRVYVLISENLSKPSDLKRFQN</sequence>